<protein>
    <recommendedName>
        <fullName evidence="2">histidine kinase</fullName>
        <ecNumber evidence="2">2.7.13.3</ecNumber>
    </recommendedName>
</protein>
<dbReference type="GO" id="GO:0005524">
    <property type="term" value="F:ATP binding"/>
    <property type="evidence" value="ECO:0007669"/>
    <property type="project" value="UniProtKB-KW"/>
</dbReference>
<dbReference type="SMART" id="SM00388">
    <property type="entry name" value="HisKA"/>
    <property type="match status" value="1"/>
</dbReference>
<dbReference type="HOGENOM" id="CLU_000445_3_0_1"/>
<dbReference type="Pfam" id="PF02518">
    <property type="entry name" value="HATPase_c"/>
    <property type="match status" value="1"/>
</dbReference>
<feature type="domain" description="HAMP" evidence="14">
    <location>
        <begin position="535"/>
        <end position="587"/>
    </location>
</feature>
<comment type="catalytic activity">
    <reaction evidence="1">
        <text>ATP + protein L-histidine = ADP + protein N-phospho-L-histidine.</text>
        <dbReference type="EC" id="2.7.13.3"/>
    </reaction>
</comment>
<keyword evidence="16" id="KW-1185">Reference proteome</keyword>
<keyword evidence="4" id="KW-0808">Transferase</keyword>
<keyword evidence="3 10" id="KW-0597">Phosphoprotein</keyword>
<reference evidence="15 16" key="1">
    <citation type="submission" date="2014-04" db="EMBL/GenBank/DDBJ databases">
        <authorList>
            <consortium name="DOE Joint Genome Institute"/>
            <person name="Kuo A."/>
            <person name="Gay G."/>
            <person name="Dore J."/>
            <person name="Kohler A."/>
            <person name="Nagy L.G."/>
            <person name="Floudas D."/>
            <person name="Copeland A."/>
            <person name="Barry K.W."/>
            <person name="Cichocki N."/>
            <person name="Veneault-Fourrey C."/>
            <person name="LaButti K."/>
            <person name="Lindquist E.A."/>
            <person name="Lipzen A."/>
            <person name="Lundell T."/>
            <person name="Morin E."/>
            <person name="Murat C."/>
            <person name="Sun H."/>
            <person name="Tunlid A."/>
            <person name="Henrissat B."/>
            <person name="Grigoriev I.V."/>
            <person name="Hibbett D.S."/>
            <person name="Martin F."/>
            <person name="Nordberg H.P."/>
            <person name="Cantor M.N."/>
            <person name="Hua S.X."/>
        </authorList>
    </citation>
    <scope>NUCLEOTIDE SEQUENCE [LARGE SCALE GENOMIC DNA]</scope>
    <source>
        <strain evidence="16">h7</strain>
    </source>
</reference>
<evidence type="ECO:0000256" key="11">
    <source>
        <dbReference type="SAM" id="MobiDB-lite"/>
    </source>
</evidence>
<dbReference type="InterPro" id="IPR001789">
    <property type="entry name" value="Sig_transdc_resp-reg_receiver"/>
</dbReference>
<dbReference type="CDD" id="cd17546">
    <property type="entry name" value="REC_hyHK_CKI1_RcsC-like"/>
    <property type="match status" value="1"/>
</dbReference>
<dbReference type="Gene3D" id="3.30.565.10">
    <property type="entry name" value="Histidine kinase-like ATPase, C-terminal domain"/>
    <property type="match status" value="1"/>
</dbReference>
<evidence type="ECO:0000259" key="14">
    <source>
        <dbReference type="PROSITE" id="PS50885"/>
    </source>
</evidence>
<evidence type="ECO:0000256" key="8">
    <source>
        <dbReference type="ARBA" id="ARBA00022840"/>
    </source>
</evidence>
<dbReference type="InterPro" id="IPR004358">
    <property type="entry name" value="Sig_transdc_His_kin-like_C"/>
</dbReference>
<dbReference type="Gene3D" id="3.40.50.2300">
    <property type="match status" value="1"/>
</dbReference>
<dbReference type="FunFam" id="1.20.120.1530:FF:000002">
    <property type="entry name" value="Two-component osmosensing histidine kinase"/>
    <property type="match status" value="2"/>
</dbReference>
<organism evidence="15 16">
    <name type="scientific">Hebeloma cylindrosporum</name>
    <dbReference type="NCBI Taxonomy" id="76867"/>
    <lineage>
        <taxon>Eukaryota</taxon>
        <taxon>Fungi</taxon>
        <taxon>Dikarya</taxon>
        <taxon>Basidiomycota</taxon>
        <taxon>Agaricomycotina</taxon>
        <taxon>Agaricomycetes</taxon>
        <taxon>Agaricomycetidae</taxon>
        <taxon>Agaricales</taxon>
        <taxon>Agaricineae</taxon>
        <taxon>Hymenogastraceae</taxon>
        <taxon>Hebeloma</taxon>
    </lineage>
</organism>
<dbReference type="PROSITE" id="PS50109">
    <property type="entry name" value="HIS_KIN"/>
    <property type="match status" value="1"/>
</dbReference>
<dbReference type="GO" id="GO:0016020">
    <property type="term" value="C:membrane"/>
    <property type="evidence" value="ECO:0007669"/>
    <property type="project" value="InterPro"/>
</dbReference>
<dbReference type="SMART" id="SM00448">
    <property type="entry name" value="REC"/>
    <property type="match status" value="1"/>
</dbReference>
<dbReference type="InterPro" id="IPR003660">
    <property type="entry name" value="HAMP_dom"/>
</dbReference>
<evidence type="ECO:0000313" key="15">
    <source>
        <dbReference type="EMBL" id="KIM43888.1"/>
    </source>
</evidence>
<dbReference type="PRINTS" id="PR00344">
    <property type="entry name" value="BCTRLSENSOR"/>
</dbReference>
<feature type="domain" description="HAMP" evidence="14">
    <location>
        <begin position="627"/>
        <end position="680"/>
    </location>
</feature>
<dbReference type="InterPro" id="IPR003594">
    <property type="entry name" value="HATPase_dom"/>
</dbReference>
<feature type="domain" description="Histidine kinase" evidence="12">
    <location>
        <begin position="794"/>
        <end position="1020"/>
    </location>
</feature>
<dbReference type="PANTHER" id="PTHR45339:SF1">
    <property type="entry name" value="HYBRID SIGNAL TRANSDUCTION HISTIDINE KINASE J"/>
    <property type="match status" value="1"/>
</dbReference>
<dbReference type="OrthoDB" id="10266508at2759"/>
<dbReference type="SMART" id="SM00304">
    <property type="entry name" value="HAMP"/>
    <property type="match status" value="7"/>
</dbReference>
<evidence type="ECO:0000259" key="12">
    <source>
        <dbReference type="PROSITE" id="PS50109"/>
    </source>
</evidence>
<dbReference type="GO" id="GO:0071474">
    <property type="term" value="P:cellular hyperosmotic response"/>
    <property type="evidence" value="ECO:0007669"/>
    <property type="project" value="TreeGrafter"/>
</dbReference>
<keyword evidence="7" id="KW-0418">Kinase</keyword>
<dbReference type="Pfam" id="PF00672">
    <property type="entry name" value="HAMP"/>
    <property type="match status" value="4"/>
</dbReference>
<name>A0A0C2Y1Z7_HEBCY</name>
<keyword evidence="6" id="KW-0547">Nucleotide-binding</keyword>
<dbReference type="InterPro" id="IPR011006">
    <property type="entry name" value="CheY-like_superfamily"/>
</dbReference>
<dbReference type="CDD" id="cd16922">
    <property type="entry name" value="HATPase_EvgS-ArcB-TorS-like"/>
    <property type="match status" value="1"/>
</dbReference>
<keyword evidence="5" id="KW-0677">Repeat</keyword>
<dbReference type="Pfam" id="PF00512">
    <property type="entry name" value="HisKA"/>
    <property type="match status" value="1"/>
</dbReference>
<dbReference type="CDD" id="cd06225">
    <property type="entry name" value="HAMP"/>
    <property type="match status" value="5"/>
</dbReference>
<feature type="modified residue" description="4-aspartylphosphate" evidence="10">
    <location>
        <position position="1218"/>
    </location>
</feature>
<feature type="region of interest" description="Disordered" evidence="11">
    <location>
        <begin position="22"/>
        <end position="59"/>
    </location>
</feature>
<gene>
    <name evidence="15" type="ORF">M413DRAFT_442963</name>
</gene>
<dbReference type="EC" id="2.7.13.3" evidence="2"/>
<dbReference type="CDD" id="cd00082">
    <property type="entry name" value="HisKA"/>
    <property type="match status" value="1"/>
</dbReference>
<dbReference type="InterPro" id="IPR036097">
    <property type="entry name" value="HisK_dim/P_sf"/>
</dbReference>
<dbReference type="Pfam" id="PF18947">
    <property type="entry name" value="HAMP_2"/>
    <property type="match status" value="1"/>
</dbReference>
<evidence type="ECO:0000313" key="16">
    <source>
        <dbReference type="Proteomes" id="UP000053424"/>
    </source>
</evidence>
<accession>A0A0C2Y1Z7</accession>
<dbReference type="GO" id="GO:0000155">
    <property type="term" value="F:phosphorelay sensor kinase activity"/>
    <property type="evidence" value="ECO:0007669"/>
    <property type="project" value="InterPro"/>
</dbReference>
<feature type="domain" description="HAMP" evidence="14">
    <location>
        <begin position="166"/>
        <end position="219"/>
    </location>
</feature>
<dbReference type="Gene3D" id="1.20.120.1530">
    <property type="match status" value="4"/>
</dbReference>
<evidence type="ECO:0000256" key="1">
    <source>
        <dbReference type="ARBA" id="ARBA00000085"/>
    </source>
</evidence>
<evidence type="ECO:0000256" key="9">
    <source>
        <dbReference type="ARBA" id="ARBA00023012"/>
    </source>
</evidence>
<proteinExistence type="predicted"/>
<evidence type="ECO:0000256" key="6">
    <source>
        <dbReference type="ARBA" id="ARBA00022741"/>
    </source>
</evidence>
<dbReference type="SUPFAM" id="SSF47384">
    <property type="entry name" value="Homodimeric domain of signal transducing histidine kinase"/>
    <property type="match status" value="1"/>
</dbReference>
<feature type="domain" description="HAMP" evidence="14">
    <location>
        <begin position="259"/>
        <end position="311"/>
    </location>
</feature>
<evidence type="ECO:0000259" key="13">
    <source>
        <dbReference type="PROSITE" id="PS50110"/>
    </source>
</evidence>
<feature type="domain" description="HAMP" evidence="14">
    <location>
        <begin position="443"/>
        <end position="495"/>
    </location>
</feature>
<keyword evidence="8" id="KW-0067">ATP-binding</keyword>
<evidence type="ECO:0000256" key="2">
    <source>
        <dbReference type="ARBA" id="ARBA00012438"/>
    </source>
</evidence>
<dbReference type="STRING" id="686832.A0A0C2Y1Z7"/>
<feature type="domain" description="HAMP" evidence="14">
    <location>
        <begin position="720"/>
        <end position="772"/>
    </location>
</feature>
<dbReference type="Gene3D" id="1.10.287.130">
    <property type="match status" value="1"/>
</dbReference>
<dbReference type="FunFam" id="1.10.287.130:FF:000002">
    <property type="entry name" value="Two-component osmosensing histidine kinase"/>
    <property type="match status" value="1"/>
</dbReference>
<dbReference type="FunFam" id="3.30.565.10:FF:000010">
    <property type="entry name" value="Sensor histidine kinase RcsC"/>
    <property type="match status" value="1"/>
</dbReference>
<dbReference type="FunFam" id="1.20.120.1530:FF:000003">
    <property type="entry name" value="Atypical/HisK protein kinase"/>
    <property type="match status" value="1"/>
</dbReference>
<dbReference type="SMART" id="SM00387">
    <property type="entry name" value="HATPase_c"/>
    <property type="match status" value="1"/>
</dbReference>
<evidence type="ECO:0000256" key="5">
    <source>
        <dbReference type="ARBA" id="ARBA00022737"/>
    </source>
</evidence>
<dbReference type="InterPro" id="IPR036890">
    <property type="entry name" value="HATPase_C_sf"/>
</dbReference>
<dbReference type="InterPro" id="IPR003661">
    <property type="entry name" value="HisK_dim/P_dom"/>
</dbReference>
<evidence type="ECO:0000256" key="3">
    <source>
        <dbReference type="ARBA" id="ARBA00022553"/>
    </source>
</evidence>
<dbReference type="SUPFAM" id="SSF55874">
    <property type="entry name" value="ATPase domain of HSP90 chaperone/DNA topoisomerase II/histidine kinase"/>
    <property type="match status" value="1"/>
</dbReference>
<dbReference type="PANTHER" id="PTHR45339">
    <property type="entry name" value="HYBRID SIGNAL TRANSDUCTION HISTIDINE KINASE J"/>
    <property type="match status" value="1"/>
</dbReference>
<feature type="compositionally biased region" description="Low complexity" evidence="11">
    <location>
        <begin position="33"/>
        <end position="46"/>
    </location>
</feature>
<dbReference type="PROSITE" id="PS50885">
    <property type="entry name" value="HAMP"/>
    <property type="match status" value="7"/>
</dbReference>
<dbReference type="SUPFAM" id="SSF58104">
    <property type="entry name" value="Methyl-accepting chemotaxis protein (MCP) signaling domain"/>
    <property type="match status" value="3"/>
</dbReference>
<sequence>MWSAEAVVTDFKTARSNLDEEKVAELEKEMYDTDSSTSEESTPSTDQKPPRSASSRGNKMTISLDGLQSSIDPSQVFTRAYGNMKAHQAAIAQVHAHALNGGGYNSAPPTAHSQCPTCGKSTSDPLIYYNTLSDDGPLSSSPLVVPMGPLAAAAFESGMSAVEELKLLKAQVQDVARVCNAVARGDLSQKITVPVQGVVMVQLKDVINTMVDKLGQFAKEVTRVSQEVGTEGKLGGQALVLDVEGTWRELTGVVNKLAANLTSQVRSIAKVTKAVALGDLSKQIEVDARGEILDLKNTVNGMVVRLRALAAEVTRVTLEVGSQGKLGGQAHVPDVEGVWLNLVRNVNRMCSSLTDQVRSIAVVTTAVARGDLTQKIEISVEGEMSTLKGTVNSMVDQLSAFASEVTRVALEVGTQGILGGQAKVEGVQGTWADLTRNVNKMASNLTDQVRSISEVTKAVALGDLGKLVNVDVQGEMLDLKMTVNSMVAQLSTLANEVTRVSLEVGTEGILGGQAFVPDVQGMWKVLTDNVNLMAMNLTNQVRSIAQVTKAVAGGDLTKKIEVDVRGEILELKETVNGMTESLSVFADEVTRVAREVGTEGRLGGQARVTNVGGTWKDLTDNVNVMANNLTLQVRTIAVATTAVARGDLTQKITGVSVSGEMLSLVNTINDMIDQLAIFAAEVKKVAREVGTEGKLGVQAEVGNVQGIWQEITLSVNTMAGNLTTQVRGFAQISAAAMDGDFTRFITVEASGEMDSLKTQINQMVFNLRDSIQKNTAAREAAELANRSKSEFLANMSHEIRTPMNGIIGMTELTLDSDLNRSQRESLLLVHSLARSLLLIIDDILDISKIEAGRMTMEAVSYSLRQTVFGILKTLVVRASQNNLDLTYDVEPDIPDQLIGDSLRLRQVITNLVGNAIKFTPSKASRKGHVALSTRLLALDDQSVTLEFCVTDTGIGIAKDKLNLIFDTFCQADGSTTREYGGTGLGLSISKRLVSLMQGNMWVESEVSKGSKFFFTITSQISHSSMESTLGKMAAFAKRTILFVDTLFDRTGVVDRIKDLGLRPYVVHVVSEVADKEKCPHIDTIVVDSLTVTECIREYEHLRYIPIVLLAPSMPRLNLKWCLDNSISSQVTTPVTAQDLSSALISALESNTVSPVSAPNDVTFDILLAEDNLVNQKLAVKILEKYGHTVEIAENGSLAVDAFKGRVAQGKPFDIILMDVSMPFMGGMEATELIRSYESHKDLTSTPIIALTAHAMIGDRERCLQAGMDDHITKPLRRGDLLNAINKLAGERGAAQKIHHHLLRRPLAITQNYS</sequence>
<dbReference type="Proteomes" id="UP000053424">
    <property type="component" value="Unassembled WGS sequence"/>
</dbReference>
<dbReference type="InterPro" id="IPR005467">
    <property type="entry name" value="His_kinase_dom"/>
</dbReference>
<feature type="domain" description="HAMP" evidence="14">
    <location>
        <begin position="351"/>
        <end position="403"/>
    </location>
</feature>
<dbReference type="SUPFAM" id="SSF52172">
    <property type="entry name" value="CheY-like"/>
    <property type="match status" value="2"/>
</dbReference>
<feature type="compositionally biased region" description="Basic and acidic residues" evidence="11">
    <location>
        <begin position="22"/>
        <end position="31"/>
    </location>
</feature>
<keyword evidence="9" id="KW-0902">Two-component regulatory system</keyword>
<dbReference type="EMBL" id="KN831774">
    <property type="protein sequence ID" value="KIM43888.1"/>
    <property type="molecule type" value="Genomic_DNA"/>
</dbReference>
<evidence type="ECO:0000256" key="7">
    <source>
        <dbReference type="ARBA" id="ARBA00022777"/>
    </source>
</evidence>
<feature type="domain" description="Response regulatory" evidence="13">
    <location>
        <begin position="1164"/>
        <end position="1288"/>
    </location>
</feature>
<dbReference type="Pfam" id="PF00072">
    <property type="entry name" value="Response_reg"/>
    <property type="match status" value="1"/>
</dbReference>
<evidence type="ECO:0000256" key="4">
    <source>
        <dbReference type="ARBA" id="ARBA00022679"/>
    </source>
</evidence>
<dbReference type="PROSITE" id="PS50110">
    <property type="entry name" value="RESPONSE_REGULATORY"/>
    <property type="match status" value="1"/>
</dbReference>
<evidence type="ECO:0000256" key="10">
    <source>
        <dbReference type="PROSITE-ProRule" id="PRU00169"/>
    </source>
</evidence>
<reference evidence="16" key="2">
    <citation type="submission" date="2015-01" db="EMBL/GenBank/DDBJ databases">
        <title>Evolutionary Origins and Diversification of the Mycorrhizal Mutualists.</title>
        <authorList>
            <consortium name="DOE Joint Genome Institute"/>
            <consortium name="Mycorrhizal Genomics Consortium"/>
            <person name="Kohler A."/>
            <person name="Kuo A."/>
            <person name="Nagy L.G."/>
            <person name="Floudas D."/>
            <person name="Copeland A."/>
            <person name="Barry K.W."/>
            <person name="Cichocki N."/>
            <person name="Veneault-Fourrey C."/>
            <person name="LaButti K."/>
            <person name="Lindquist E.A."/>
            <person name="Lipzen A."/>
            <person name="Lundell T."/>
            <person name="Morin E."/>
            <person name="Murat C."/>
            <person name="Riley R."/>
            <person name="Ohm R."/>
            <person name="Sun H."/>
            <person name="Tunlid A."/>
            <person name="Henrissat B."/>
            <person name="Grigoriev I.V."/>
            <person name="Hibbett D.S."/>
            <person name="Martin F."/>
        </authorList>
    </citation>
    <scope>NUCLEOTIDE SEQUENCE [LARGE SCALE GENOMIC DNA]</scope>
    <source>
        <strain evidence="16">h7</strain>
    </source>
</reference>